<accession>A0A6A0A1J8</accession>
<reference evidence="2 3" key="1">
    <citation type="submission" date="2020-02" db="EMBL/GenBank/DDBJ databases">
        <title>Draft genome sequence of Haematococcus lacustris strain NIES-144.</title>
        <authorList>
            <person name="Morimoto D."/>
            <person name="Nakagawa S."/>
            <person name="Yoshida T."/>
            <person name="Sawayama S."/>
        </authorList>
    </citation>
    <scope>NUCLEOTIDE SEQUENCE [LARGE SCALE GENOMIC DNA]</scope>
    <source>
        <strain evidence="2 3">NIES-144</strain>
    </source>
</reference>
<keyword evidence="3" id="KW-1185">Reference proteome</keyword>
<proteinExistence type="predicted"/>
<sequence>TWGTALSCSPPAEAVNESLSQWISSLPVIEAVPYGSAGPFAINLWFKPENLTGTNTSTGQFLFSQVPGTLAFRGANISAELNASAPTTNYTGNVTQAAGVPSVTEMLNTVLARRAARNATQPPPLDSTPASEAGGTVPAITRRTALRHLMQTPPTA</sequence>
<name>A0A6A0A1J8_HAELA</name>
<evidence type="ECO:0000313" key="3">
    <source>
        <dbReference type="Proteomes" id="UP000485058"/>
    </source>
</evidence>
<dbReference type="AlphaFoldDB" id="A0A6A0A1J8"/>
<feature type="region of interest" description="Disordered" evidence="1">
    <location>
        <begin position="118"/>
        <end position="137"/>
    </location>
</feature>
<protein>
    <submittedName>
        <fullName evidence="2">Uncharacterized protein</fullName>
    </submittedName>
</protein>
<organism evidence="2 3">
    <name type="scientific">Haematococcus lacustris</name>
    <name type="common">Green alga</name>
    <name type="synonym">Haematococcus pluvialis</name>
    <dbReference type="NCBI Taxonomy" id="44745"/>
    <lineage>
        <taxon>Eukaryota</taxon>
        <taxon>Viridiplantae</taxon>
        <taxon>Chlorophyta</taxon>
        <taxon>core chlorophytes</taxon>
        <taxon>Chlorophyceae</taxon>
        <taxon>CS clade</taxon>
        <taxon>Chlamydomonadales</taxon>
        <taxon>Haematococcaceae</taxon>
        <taxon>Haematococcus</taxon>
    </lineage>
</organism>
<evidence type="ECO:0000256" key="1">
    <source>
        <dbReference type="SAM" id="MobiDB-lite"/>
    </source>
</evidence>
<evidence type="ECO:0000313" key="2">
    <source>
        <dbReference type="EMBL" id="GFH26429.1"/>
    </source>
</evidence>
<dbReference type="EMBL" id="BLLF01003125">
    <property type="protein sequence ID" value="GFH26429.1"/>
    <property type="molecule type" value="Genomic_DNA"/>
</dbReference>
<comment type="caution">
    <text evidence="2">The sequence shown here is derived from an EMBL/GenBank/DDBJ whole genome shotgun (WGS) entry which is preliminary data.</text>
</comment>
<feature type="non-terminal residue" evidence="2">
    <location>
        <position position="156"/>
    </location>
</feature>
<dbReference type="Proteomes" id="UP000485058">
    <property type="component" value="Unassembled WGS sequence"/>
</dbReference>
<feature type="non-terminal residue" evidence="2">
    <location>
        <position position="1"/>
    </location>
</feature>
<gene>
    <name evidence="2" type="ORF">HaLaN_24576</name>
</gene>